<feature type="non-terminal residue" evidence="2">
    <location>
        <position position="1"/>
    </location>
</feature>
<gene>
    <name evidence="2" type="ORF">GNF83_20135</name>
</gene>
<dbReference type="EMBL" id="WNUR01001191">
    <property type="protein sequence ID" value="MDZ7543442.1"/>
    <property type="molecule type" value="Genomic_DNA"/>
</dbReference>
<reference evidence="2" key="1">
    <citation type="submission" date="2019-11" db="EMBL/GenBank/DDBJ databases">
        <title>Characterization of Clostridium perfringens isolates from swine manure treated agricultural soils.</title>
        <authorList>
            <person name="Wushke S.T."/>
        </authorList>
    </citation>
    <scope>NUCLEOTIDE SEQUENCE</scope>
    <source>
        <strain evidence="2">X62</strain>
    </source>
</reference>
<accession>A0AAW9KFF1</accession>
<feature type="non-terminal residue" evidence="2">
    <location>
        <position position="148"/>
    </location>
</feature>
<protein>
    <submittedName>
        <fullName evidence="2">Nucleotidyltransferase</fullName>
    </submittedName>
</protein>
<dbReference type="PANTHER" id="PTHR37825">
    <property type="entry name" value="TRNA(MET) CYTIDINE ACETATE LIGASE"/>
    <property type="match status" value="1"/>
</dbReference>
<name>A0AAW9KFF1_CLOPF</name>
<sequence>LCFGSELGSIAPLREAAARLTDEPDAFASLLQASLKAGNSYPKAYAQAAEALGAEPGAQQWIAEPNNSLGLHYMMALSRLGSRIEPHTITRVKAGYHDESVNDSSIASATAIRRLVFSDGVAHAAAYLPDSSLQILQQLAACGRPPVS</sequence>
<dbReference type="InterPro" id="IPR014729">
    <property type="entry name" value="Rossmann-like_a/b/a_fold"/>
</dbReference>
<evidence type="ECO:0000313" key="2">
    <source>
        <dbReference type="EMBL" id="MDZ7543442.1"/>
    </source>
</evidence>
<keyword evidence="1" id="KW-0819">tRNA processing</keyword>
<organism evidence="2 3">
    <name type="scientific">Clostridium perfringens</name>
    <dbReference type="NCBI Taxonomy" id="1502"/>
    <lineage>
        <taxon>Bacteria</taxon>
        <taxon>Bacillati</taxon>
        <taxon>Bacillota</taxon>
        <taxon>Clostridia</taxon>
        <taxon>Eubacteriales</taxon>
        <taxon>Clostridiaceae</taxon>
        <taxon>Clostridium</taxon>
    </lineage>
</organism>
<dbReference type="PANTHER" id="PTHR37825:SF1">
    <property type="entry name" value="TRNA(MET) CYTIDINE ACETATE LIGASE"/>
    <property type="match status" value="1"/>
</dbReference>
<evidence type="ECO:0000313" key="3">
    <source>
        <dbReference type="Proteomes" id="UP001288944"/>
    </source>
</evidence>
<dbReference type="GO" id="GO:0008033">
    <property type="term" value="P:tRNA processing"/>
    <property type="evidence" value="ECO:0007669"/>
    <property type="project" value="UniProtKB-KW"/>
</dbReference>
<dbReference type="Pfam" id="PF05636">
    <property type="entry name" value="HIGH_NTase1"/>
    <property type="match status" value="1"/>
</dbReference>
<evidence type="ECO:0000256" key="1">
    <source>
        <dbReference type="ARBA" id="ARBA00022694"/>
    </source>
</evidence>
<comment type="caution">
    <text evidence="2">The sequence shown here is derived from an EMBL/GenBank/DDBJ whole genome shotgun (WGS) entry which is preliminary data.</text>
</comment>
<dbReference type="Proteomes" id="UP001288944">
    <property type="component" value="Unassembled WGS sequence"/>
</dbReference>
<dbReference type="Gene3D" id="3.40.50.620">
    <property type="entry name" value="HUPs"/>
    <property type="match status" value="1"/>
</dbReference>
<dbReference type="AlphaFoldDB" id="A0AAW9KFF1"/>
<dbReference type="InterPro" id="IPR008513">
    <property type="entry name" value="tRNA(Met)_cyd_acetate_ligase"/>
</dbReference>
<proteinExistence type="predicted"/>